<gene>
    <name evidence="2" type="ORF">D6C78_09789</name>
</gene>
<accession>A0A4T0BFT9</accession>
<dbReference type="Proteomes" id="UP000308724">
    <property type="component" value="Unassembled WGS sequence"/>
</dbReference>
<evidence type="ECO:0000313" key="3">
    <source>
        <dbReference type="Proteomes" id="UP000308724"/>
    </source>
</evidence>
<name>A0A4T0BFT9_AURPU</name>
<sequence>MRPRTYNPSTTPSTSFATMGKAGRAVCIFTPMALTIASFVCILLINLGGISKSSTTLNDLHFFSADFTNFTTDSSTLGTVINLAKQEGFISNKYEIFLWNYCDSGNGTGSENITHCSARQTGFWFNPYKVWSLEKALNATEDVASSLSGTGVDSSIISELESYVTSNADALYDQVLDSSTRKSIDLYKKLSKWMFAAYFAGLWALIVTIVFGILAVCSRFGSFLTWICAIISTILIFGGSITATVMFSILVSTLHEKLKDYNVTVSLSTHMLAVTWLATAFILLATMFWLFSCCCCSGKSNPHHIRNKEAPAAELGLPKGGLFNRGRSMKSEKSGAGYARVESPYAHHHTASDSVPLTHVDGAANSYYKQETGYMHEPQSPVWNANAAPYGENYGRTTGGAYEPYRHNN</sequence>
<dbReference type="GO" id="GO:0005886">
    <property type="term" value="C:plasma membrane"/>
    <property type="evidence" value="ECO:0007669"/>
    <property type="project" value="InterPro"/>
</dbReference>
<keyword evidence="1" id="KW-0472">Membrane</keyword>
<feature type="transmembrane region" description="Helical" evidence="1">
    <location>
        <begin position="272"/>
        <end position="291"/>
    </location>
</feature>
<dbReference type="PANTHER" id="PTHR28019">
    <property type="entry name" value="CELL MEMBRANE PROTEIN YLR413W-RELATED"/>
    <property type="match status" value="1"/>
</dbReference>
<dbReference type="GO" id="GO:0031505">
    <property type="term" value="P:fungal-type cell wall organization"/>
    <property type="evidence" value="ECO:0007669"/>
    <property type="project" value="TreeGrafter"/>
</dbReference>
<keyword evidence="1" id="KW-1133">Transmembrane helix</keyword>
<feature type="transmembrane region" description="Helical" evidence="1">
    <location>
        <begin position="22"/>
        <end position="45"/>
    </location>
</feature>
<comment type="caution">
    <text evidence="2">The sequence shown here is derived from an EMBL/GenBank/DDBJ whole genome shotgun (WGS) entry which is preliminary data.</text>
</comment>
<dbReference type="InterPro" id="IPR009571">
    <property type="entry name" value="SUR7/Rim9-like_fungi"/>
</dbReference>
<evidence type="ECO:0008006" key="4">
    <source>
        <dbReference type="Google" id="ProtNLM"/>
    </source>
</evidence>
<reference evidence="2 3" key="1">
    <citation type="submission" date="2018-10" db="EMBL/GenBank/DDBJ databases">
        <title>Fifty Aureobasidium pullulans genomes reveal a recombining polyextremotolerant generalist.</title>
        <authorList>
            <person name="Gostincar C."/>
            <person name="Turk M."/>
            <person name="Zajc J."/>
            <person name="Gunde-Cimerman N."/>
        </authorList>
    </citation>
    <scope>NUCLEOTIDE SEQUENCE [LARGE SCALE GENOMIC DNA]</scope>
    <source>
        <strain evidence="2 3">EXF-1645</strain>
    </source>
</reference>
<proteinExistence type="predicted"/>
<keyword evidence="1" id="KW-0812">Transmembrane</keyword>
<protein>
    <recommendedName>
        <fullName evidence="4">Integral membrane protein</fullName>
    </recommendedName>
</protein>
<dbReference type="GO" id="GO:0051285">
    <property type="term" value="C:cell cortex of cell tip"/>
    <property type="evidence" value="ECO:0007669"/>
    <property type="project" value="TreeGrafter"/>
</dbReference>
<dbReference type="EMBL" id="QZBZ01000379">
    <property type="protein sequence ID" value="TIA30122.1"/>
    <property type="molecule type" value="Genomic_DNA"/>
</dbReference>
<dbReference type="Pfam" id="PF06687">
    <property type="entry name" value="SUR7"/>
    <property type="match status" value="1"/>
</dbReference>
<feature type="transmembrane region" description="Helical" evidence="1">
    <location>
        <begin position="223"/>
        <end position="251"/>
    </location>
</feature>
<dbReference type="PANTHER" id="PTHR28019:SF3">
    <property type="entry name" value="INTEGRAL MEMBRANE PROTEIN (AFU_ORTHOLOGUE AFUA_6G07470)"/>
    <property type="match status" value="1"/>
</dbReference>
<dbReference type="AlphaFoldDB" id="A0A4T0BFT9"/>
<evidence type="ECO:0000256" key="1">
    <source>
        <dbReference type="SAM" id="Phobius"/>
    </source>
</evidence>
<evidence type="ECO:0000313" key="2">
    <source>
        <dbReference type="EMBL" id="TIA30122.1"/>
    </source>
</evidence>
<dbReference type="InterPro" id="IPR052413">
    <property type="entry name" value="SUR7_domain"/>
</dbReference>
<organism evidence="2 3">
    <name type="scientific">Aureobasidium pullulans</name>
    <name type="common">Black yeast</name>
    <name type="synonym">Pullularia pullulans</name>
    <dbReference type="NCBI Taxonomy" id="5580"/>
    <lineage>
        <taxon>Eukaryota</taxon>
        <taxon>Fungi</taxon>
        <taxon>Dikarya</taxon>
        <taxon>Ascomycota</taxon>
        <taxon>Pezizomycotina</taxon>
        <taxon>Dothideomycetes</taxon>
        <taxon>Dothideomycetidae</taxon>
        <taxon>Dothideales</taxon>
        <taxon>Saccotheciaceae</taxon>
        <taxon>Aureobasidium</taxon>
    </lineage>
</organism>
<feature type="transmembrane region" description="Helical" evidence="1">
    <location>
        <begin position="195"/>
        <end position="217"/>
    </location>
</feature>